<reference evidence="5 6" key="1">
    <citation type="submission" date="2018-04" db="EMBL/GenBank/DDBJ databases">
        <authorList>
            <person name="Zhang X."/>
            <person name="Yuan J."/>
            <person name="Li F."/>
            <person name="Xiang J."/>
        </authorList>
    </citation>
    <scope>NUCLEOTIDE SEQUENCE [LARGE SCALE GENOMIC DNA]</scope>
    <source>
        <tissue evidence="5">Muscle</tissue>
    </source>
</reference>
<evidence type="ECO:0000259" key="4">
    <source>
        <dbReference type="Pfam" id="PF00884"/>
    </source>
</evidence>
<dbReference type="Proteomes" id="UP000283509">
    <property type="component" value="Unassembled WGS sequence"/>
</dbReference>
<feature type="domain" description="Sulfatase N-terminal" evidence="4">
    <location>
        <begin position="117"/>
        <end position="273"/>
    </location>
</feature>
<gene>
    <name evidence="5" type="ORF">C7M84_009168</name>
</gene>
<feature type="region of interest" description="Disordered" evidence="3">
    <location>
        <begin position="82"/>
        <end position="101"/>
    </location>
</feature>
<dbReference type="PANTHER" id="PTHR42693">
    <property type="entry name" value="ARYLSULFATASE FAMILY MEMBER"/>
    <property type="match status" value="1"/>
</dbReference>
<dbReference type="InterPro" id="IPR050738">
    <property type="entry name" value="Sulfatase"/>
</dbReference>
<evidence type="ECO:0000256" key="3">
    <source>
        <dbReference type="SAM" id="MobiDB-lite"/>
    </source>
</evidence>
<dbReference type="Pfam" id="PF00884">
    <property type="entry name" value="Sulfatase"/>
    <property type="match status" value="1"/>
</dbReference>
<dbReference type="GO" id="GO:0004065">
    <property type="term" value="F:arylsulfatase activity"/>
    <property type="evidence" value="ECO:0007669"/>
    <property type="project" value="TreeGrafter"/>
</dbReference>
<feature type="region of interest" description="Disordered" evidence="3">
    <location>
        <begin position="1"/>
        <end position="37"/>
    </location>
</feature>
<dbReference type="STRING" id="6689.A0A3R7M475"/>
<dbReference type="OrthoDB" id="103349at2759"/>
<dbReference type="EMBL" id="QCYY01002156">
    <property type="protein sequence ID" value="ROT72441.1"/>
    <property type="molecule type" value="Genomic_DNA"/>
</dbReference>
<dbReference type="InterPro" id="IPR000917">
    <property type="entry name" value="Sulfatase_N"/>
</dbReference>
<proteinExistence type="inferred from homology"/>
<sequence length="278" mass="30466">MAELPPLRFGEGVLGDIPTQNDSTPCPNPASPHASRHQATSHLAQLNQINLWDHNLTLHPAITHHIHTCDPALLIRHSNPASQNSAHTTVRSNRTPSHSSWGPMNTCPSVLPLYYEQFAINRTTGESNMTRLYTQEAVKFIEQVAGKSPFFLYWAPDSTHAPTYASKDFLGTSRRDRYGDAVRELDAGVGAIVGALRKMGVAENTLVVFSSDNGAALVSKRGNGPFLCGKQTTFEGGMRTPGIFWWPGVIPAGTVTHQVWTQMDLFYTAVDQAIITTF</sequence>
<dbReference type="SUPFAM" id="SSF53649">
    <property type="entry name" value="Alkaline phosphatase-like"/>
    <property type="match status" value="1"/>
</dbReference>
<comment type="similarity">
    <text evidence="2">Belongs to the sulfatase family.</text>
</comment>
<protein>
    <submittedName>
        <fullName evidence="5">Putative N-acetylgalactosamine-6-sulfatase</fullName>
    </submittedName>
</protein>
<reference evidence="5 6" key="2">
    <citation type="submission" date="2019-01" db="EMBL/GenBank/DDBJ databases">
        <title>The decoding of complex shrimp genome reveals the adaptation for benthos swimmer, frequently molting mechanism and breeding impact on genome.</title>
        <authorList>
            <person name="Sun Y."/>
            <person name="Gao Y."/>
            <person name="Yu Y."/>
        </authorList>
    </citation>
    <scope>NUCLEOTIDE SEQUENCE [LARGE SCALE GENOMIC DNA]</scope>
    <source>
        <tissue evidence="5">Muscle</tissue>
    </source>
</reference>
<evidence type="ECO:0000313" key="5">
    <source>
        <dbReference type="EMBL" id="ROT72441.1"/>
    </source>
</evidence>
<dbReference type="PANTHER" id="PTHR42693:SF47">
    <property type="entry name" value="N-ACETYLGALACTOSAMINE-6-SULFATASE"/>
    <property type="match status" value="1"/>
</dbReference>
<evidence type="ECO:0000313" key="6">
    <source>
        <dbReference type="Proteomes" id="UP000283509"/>
    </source>
</evidence>
<accession>A0A3R7M475</accession>
<comment type="cofactor">
    <cofactor evidence="1">
        <name>Ca(2+)</name>
        <dbReference type="ChEBI" id="CHEBI:29108"/>
    </cofactor>
</comment>
<evidence type="ECO:0000256" key="2">
    <source>
        <dbReference type="ARBA" id="ARBA00008779"/>
    </source>
</evidence>
<dbReference type="InterPro" id="IPR017850">
    <property type="entry name" value="Alkaline_phosphatase_core_sf"/>
</dbReference>
<organism evidence="5 6">
    <name type="scientific">Penaeus vannamei</name>
    <name type="common">Whiteleg shrimp</name>
    <name type="synonym">Litopenaeus vannamei</name>
    <dbReference type="NCBI Taxonomy" id="6689"/>
    <lineage>
        <taxon>Eukaryota</taxon>
        <taxon>Metazoa</taxon>
        <taxon>Ecdysozoa</taxon>
        <taxon>Arthropoda</taxon>
        <taxon>Crustacea</taxon>
        <taxon>Multicrustacea</taxon>
        <taxon>Malacostraca</taxon>
        <taxon>Eumalacostraca</taxon>
        <taxon>Eucarida</taxon>
        <taxon>Decapoda</taxon>
        <taxon>Dendrobranchiata</taxon>
        <taxon>Penaeoidea</taxon>
        <taxon>Penaeidae</taxon>
        <taxon>Penaeus</taxon>
    </lineage>
</organism>
<evidence type="ECO:0000256" key="1">
    <source>
        <dbReference type="ARBA" id="ARBA00001913"/>
    </source>
</evidence>
<comment type="caution">
    <text evidence="5">The sequence shown here is derived from an EMBL/GenBank/DDBJ whole genome shotgun (WGS) entry which is preliminary data.</text>
</comment>
<name>A0A3R7M475_PENVA</name>
<dbReference type="AlphaFoldDB" id="A0A3R7M475"/>
<dbReference type="Gene3D" id="3.40.720.10">
    <property type="entry name" value="Alkaline Phosphatase, subunit A"/>
    <property type="match status" value="1"/>
</dbReference>
<keyword evidence="6" id="KW-1185">Reference proteome</keyword>